<dbReference type="Gene3D" id="3.40.710.10">
    <property type="entry name" value="DD-peptidase/beta-lactamase superfamily"/>
    <property type="match status" value="1"/>
</dbReference>
<evidence type="ECO:0000259" key="1">
    <source>
        <dbReference type="Pfam" id="PF00905"/>
    </source>
</evidence>
<dbReference type="AlphaFoldDB" id="A0A1M6TN85"/>
<sequence>MQPIKKIPPALRWFNRVLLILIAVLVVVQCARCSSEDAESSSEKNIKETQSLVAEALADSAVDLAATPSASQTDSAKSQPAKPDLSHVYAQKDTGLARLMDTFLRRYHPDYAIYLAVDAHTNEIIAWGERKDGAIQSTPDYLSRASFPAASLAKTVTIAAAFESKRYSIHTEIPLIGKAHTLYKRQLKIPENYRGPITPLHLAFAKSYNAPMALVGMNVGAKHLRSAAEKLGFNRNFSQGIPERSNYSPPDSGYGLAEVASGFTKSTTLSPLQAAGIVRAILMKKPFEIPWEKSGAKGFAPTQPIALGIERFSDNTYFGLRQAMVATATEGTARKNISTRNISRKFFADLEIGGKTGSLDGTDPQGRYDWFMGFAQSRKNPEKSVVLVVLQVHGERRTQASTLIASLLINYWAKEK</sequence>
<evidence type="ECO:0000313" key="3">
    <source>
        <dbReference type="Proteomes" id="UP000184275"/>
    </source>
</evidence>
<dbReference type="InterPro" id="IPR001460">
    <property type="entry name" value="PCN-bd_Tpept"/>
</dbReference>
<dbReference type="GO" id="GO:0005886">
    <property type="term" value="C:plasma membrane"/>
    <property type="evidence" value="ECO:0007669"/>
    <property type="project" value="TreeGrafter"/>
</dbReference>
<dbReference type="GO" id="GO:0071972">
    <property type="term" value="F:peptidoglycan L,D-transpeptidase activity"/>
    <property type="evidence" value="ECO:0007669"/>
    <property type="project" value="TreeGrafter"/>
</dbReference>
<keyword evidence="3" id="KW-1185">Reference proteome</keyword>
<name>A0A1M6TN85_9BACT</name>
<feature type="domain" description="Penicillin-binding protein transpeptidase" evidence="1">
    <location>
        <begin position="115"/>
        <end position="395"/>
    </location>
</feature>
<dbReference type="InterPro" id="IPR050515">
    <property type="entry name" value="Beta-lactam/transpept"/>
</dbReference>
<dbReference type="GO" id="GO:0071555">
    <property type="term" value="P:cell wall organization"/>
    <property type="evidence" value="ECO:0007669"/>
    <property type="project" value="TreeGrafter"/>
</dbReference>
<accession>A0A1M6TN85</accession>
<dbReference type="PANTHER" id="PTHR30627">
    <property type="entry name" value="PEPTIDOGLYCAN D,D-TRANSPEPTIDASE"/>
    <property type="match status" value="1"/>
</dbReference>
<reference evidence="3" key="1">
    <citation type="submission" date="2016-11" db="EMBL/GenBank/DDBJ databases">
        <authorList>
            <person name="Varghese N."/>
            <person name="Submissions S."/>
        </authorList>
    </citation>
    <scope>NUCLEOTIDE SEQUENCE [LARGE SCALE GENOMIC DNA]</scope>
    <source>
        <strain evidence="3">UWOS</strain>
    </source>
</reference>
<dbReference type="GO" id="GO:0008658">
    <property type="term" value="F:penicillin binding"/>
    <property type="evidence" value="ECO:0007669"/>
    <property type="project" value="InterPro"/>
</dbReference>
<organism evidence="2 3">
    <name type="scientific">Fibrobacter intestinalis</name>
    <dbReference type="NCBI Taxonomy" id="28122"/>
    <lineage>
        <taxon>Bacteria</taxon>
        <taxon>Pseudomonadati</taxon>
        <taxon>Fibrobacterota</taxon>
        <taxon>Fibrobacteria</taxon>
        <taxon>Fibrobacterales</taxon>
        <taxon>Fibrobacteraceae</taxon>
        <taxon>Fibrobacter</taxon>
    </lineage>
</organism>
<dbReference type="EMBL" id="FRAW01000010">
    <property type="protein sequence ID" value="SHK58455.1"/>
    <property type="molecule type" value="Genomic_DNA"/>
</dbReference>
<dbReference type="PANTHER" id="PTHR30627:SF2">
    <property type="entry name" value="PEPTIDOGLYCAN D,D-TRANSPEPTIDASE MRDA"/>
    <property type="match status" value="1"/>
</dbReference>
<gene>
    <name evidence="2" type="ORF">SAMN05720469_11072</name>
</gene>
<dbReference type="InterPro" id="IPR012338">
    <property type="entry name" value="Beta-lactam/transpept-like"/>
</dbReference>
<protein>
    <submittedName>
        <fullName evidence="2">Penicillin binding protein transpeptidase domain-containing protein</fullName>
    </submittedName>
</protein>
<dbReference type="SUPFAM" id="SSF56601">
    <property type="entry name" value="beta-lactamase/transpeptidase-like"/>
    <property type="match status" value="1"/>
</dbReference>
<dbReference type="Proteomes" id="UP000184275">
    <property type="component" value="Unassembled WGS sequence"/>
</dbReference>
<dbReference type="Pfam" id="PF00905">
    <property type="entry name" value="Transpeptidase"/>
    <property type="match status" value="1"/>
</dbReference>
<proteinExistence type="predicted"/>
<dbReference type="RefSeq" id="WP_073303703.1">
    <property type="nucleotide sequence ID" value="NZ_FRAW01000010.1"/>
</dbReference>
<evidence type="ECO:0000313" key="2">
    <source>
        <dbReference type="EMBL" id="SHK58455.1"/>
    </source>
</evidence>